<dbReference type="GO" id="GO:0006487">
    <property type="term" value="P:protein N-linked glycosylation"/>
    <property type="evidence" value="ECO:0007669"/>
    <property type="project" value="TreeGrafter"/>
</dbReference>
<sequence length="370" mass="42434">MGLEQYSPRGRLVPCLVTTCAVFVLIYFALGIMPREDAELTLSLPSSNYHNIPKDAAKLFAELWRPYTHPIQEPVFITDSGELYEVPPASQRWSKPLGKRVVIIDTDTRLSEDKKNTLLFASSPMEYRQLEGGAAGHLNHYLYALIHGYDYRIVRAPNYKDRYGTWVKPAVLKEALKTHEFVVILDSDAVFTHLQLPIEWLMNLWDITPETLISMAEDVDNKDDYDPQGNLILNTGFVIARASQRSQDMLKAWKDCPNTIEVCGTWKTKWAHEQSAFSYYIRYLFNEPNDVKNIPCDHANGNIYYSDGKGECRGVFVSHNWHSKAKTIEILSQSVMKTVVQRLYHQFQADKHTLFVDGSNHTFPIDDLII</sequence>
<protein>
    <recommendedName>
        <fullName evidence="6">Nucleotide-diphospho-sugar transferase domain-containing protein</fullName>
    </recommendedName>
</protein>
<reference evidence="7" key="1">
    <citation type="submission" date="2022-10" db="EMBL/GenBank/DDBJ databases">
        <title>Determination and structural analysis of whole genome sequence of Sarocladium strictum F4-1.</title>
        <authorList>
            <person name="Hu L."/>
            <person name="Jiang Y."/>
        </authorList>
    </citation>
    <scope>NUCLEOTIDE SEQUENCE</scope>
    <source>
        <strain evidence="7">F4-1</strain>
    </source>
</reference>
<evidence type="ECO:0000259" key="6">
    <source>
        <dbReference type="Pfam" id="PF03407"/>
    </source>
</evidence>
<gene>
    <name evidence="7" type="ORF">NLU13_3726</name>
</gene>
<keyword evidence="3" id="KW-0328">Glycosyltransferase</keyword>
<organism evidence="7 8">
    <name type="scientific">Sarocladium strictum</name>
    <name type="common">Black bundle disease fungus</name>
    <name type="synonym">Acremonium strictum</name>
    <dbReference type="NCBI Taxonomy" id="5046"/>
    <lineage>
        <taxon>Eukaryota</taxon>
        <taxon>Fungi</taxon>
        <taxon>Dikarya</taxon>
        <taxon>Ascomycota</taxon>
        <taxon>Pezizomycotina</taxon>
        <taxon>Sordariomycetes</taxon>
        <taxon>Hypocreomycetidae</taxon>
        <taxon>Hypocreales</taxon>
        <taxon>Sarocladiaceae</taxon>
        <taxon>Sarocladium</taxon>
    </lineage>
</organism>
<dbReference type="PANTHER" id="PTHR31306">
    <property type="entry name" value="ALPHA-1,6-MANNOSYLTRANSFERASE MNN11-RELATED"/>
    <property type="match status" value="1"/>
</dbReference>
<keyword evidence="4" id="KW-0808">Transferase</keyword>
<proteinExistence type="inferred from homology"/>
<dbReference type="InterPro" id="IPR008630">
    <property type="entry name" value="Glyco_trans_34"/>
</dbReference>
<dbReference type="InterPro" id="IPR005069">
    <property type="entry name" value="Nucl-diP-sugar_transferase"/>
</dbReference>
<feature type="domain" description="Nucleotide-diphospho-sugar transferase" evidence="6">
    <location>
        <begin position="165"/>
        <end position="324"/>
    </location>
</feature>
<comment type="similarity">
    <text evidence="1">Belongs to the glycosyltransferase 34 family.</text>
</comment>
<keyword evidence="8" id="KW-1185">Reference proteome</keyword>
<dbReference type="InterPro" id="IPR029044">
    <property type="entry name" value="Nucleotide-diphossugar_trans"/>
</dbReference>
<keyword evidence="5" id="KW-0472">Membrane</keyword>
<evidence type="ECO:0000256" key="1">
    <source>
        <dbReference type="ARBA" id="ARBA00005664"/>
    </source>
</evidence>
<accession>A0AA39LAK0</accession>
<keyword evidence="5" id="KW-1133">Transmembrane helix</keyword>
<evidence type="ECO:0000313" key="8">
    <source>
        <dbReference type="Proteomes" id="UP001175261"/>
    </source>
</evidence>
<evidence type="ECO:0000313" key="7">
    <source>
        <dbReference type="EMBL" id="KAK0390153.1"/>
    </source>
</evidence>
<dbReference type="PANTHER" id="PTHR31306:SF3">
    <property type="entry name" value="NUCLEOTIDE-DIPHOSPHO-SUGAR TRANSFERASE DOMAIN-CONTAINING PROTEIN"/>
    <property type="match status" value="1"/>
</dbReference>
<dbReference type="Pfam" id="PF03407">
    <property type="entry name" value="Nucleotid_trans"/>
    <property type="match status" value="1"/>
</dbReference>
<dbReference type="GO" id="GO:0000139">
    <property type="term" value="C:Golgi membrane"/>
    <property type="evidence" value="ECO:0007669"/>
    <property type="project" value="TreeGrafter"/>
</dbReference>
<dbReference type="AlphaFoldDB" id="A0AA39LAK0"/>
<evidence type="ECO:0000256" key="4">
    <source>
        <dbReference type="ARBA" id="ARBA00022679"/>
    </source>
</evidence>
<dbReference type="Proteomes" id="UP001175261">
    <property type="component" value="Unassembled WGS sequence"/>
</dbReference>
<comment type="caution">
    <text evidence="7">The sequence shown here is derived from an EMBL/GenBank/DDBJ whole genome shotgun (WGS) entry which is preliminary data.</text>
</comment>
<evidence type="ECO:0000256" key="5">
    <source>
        <dbReference type="SAM" id="Phobius"/>
    </source>
</evidence>
<comment type="similarity">
    <text evidence="2">Belongs to the glycosyltransferase 77 family.</text>
</comment>
<evidence type="ECO:0000256" key="2">
    <source>
        <dbReference type="ARBA" id="ARBA00007033"/>
    </source>
</evidence>
<evidence type="ECO:0000256" key="3">
    <source>
        <dbReference type="ARBA" id="ARBA00022676"/>
    </source>
</evidence>
<name>A0AA39LAK0_SARSR</name>
<dbReference type="EMBL" id="JAPDFR010000002">
    <property type="protein sequence ID" value="KAK0390153.1"/>
    <property type="molecule type" value="Genomic_DNA"/>
</dbReference>
<dbReference type="Gene3D" id="3.90.550.10">
    <property type="entry name" value="Spore Coat Polysaccharide Biosynthesis Protein SpsA, Chain A"/>
    <property type="match status" value="1"/>
</dbReference>
<dbReference type="GO" id="GO:0016757">
    <property type="term" value="F:glycosyltransferase activity"/>
    <property type="evidence" value="ECO:0007669"/>
    <property type="project" value="UniProtKB-KW"/>
</dbReference>
<feature type="transmembrane region" description="Helical" evidence="5">
    <location>
        <begin position="12"/>
        <end position="33"/>
    </location>
</feature>
<keyword evidence="5" id="KW-0812">Transmembrane</keyword>